<reference evidence="3" key="1">
    <citation type="journal article" date="2019" name="Int. J. Syst. Evol. Microbiol.">
        <title>The Global Catalogue of Microorganisms (GCM) 10K type strain sequencing project: providing services to taxonomists for standard genome sequencing and annotation.</title>
        <authorList>
            <consortium name="The Broad Institute Genomics Platform"/>
            <consortium name="The Broad Institute Genome Sequencing Center for Infectious Disease"/>
            <person name="Wu L."/>
            <person name="Ma J."/>
        </authorList>
    </citation>
    <scope>NUCLEOTIDE SEQUENCE [LARGE SCALE GENOMIC DNA]</scope>
    <source>
        <strain evidence="3">CGMCC 4.1469</strain>
    </source>
</reference>
<evidence type="ECO:0000313" key="3">
    <source>
        <dbReference type="Proteomes" id="UP001596067"/>
    </source>
</evidence>
<proteinExistence type="predicted"/>
<dbReference type="Proteomes" id="UP001596067">
    <property type="component" value="Unassembled WGS sequence"/>
</dbReference>
<feature type="compositionally biased region" description="Basic residues" evidence="1">
    <location>
        <begin position="66"/>
        <end position="75"/>
    </location>
</feature>
<keyword evidence="3" id="KW-1185">Reference proteome</keyword>
<dbReference type="RefSeq" id="WP_380233589.1">
    <property type="nucleotide sequence ID" value="NZ_BAAAVH010000050.1"/>
</dbReference>
<accession>A0ABW1EQ41</accession>
<name>A0ABW1EQ41_9ACTN</name>
<evidence type="ECO:0000313" key="2">
    <source>
        <dbReference type="EMBL" id="MFC5884131.1"/>
    </source>
</evidence>
<organism evidence="2 3">
    <name type="scientific">Kitasatospora aburaviensis</name>
    <dbReference type="NCBI Taxonomy" id="67265"/>
    <lineage>
        <taxon>Bacteria</taxon>
        <taxon>Bacillati</taxon>
        <taxon>Actinomycetota</taxon>
        <taxon>Actinomycetes</taxon>
        <taxon>Kitasatosporales</taxon>
        <taxon>Streptomycetaceae</taxon>
        <taxon>Kitasatospora</taxon>
    </lineage>
</organism>
<protein>
    <submittedName>
        <fullName evidence="2">DUF899 family protein</fullName>
    </submittedName>
</protein>
<comment type="caution">
    <text evidence="2">The sequence shown here is derived from an EMBL/GenBank/DDBJ whole genome shotgun (WGS) entry which is preliminary data.</text>
</comment>
<sequence length="75" mass="8347">MEKPAIVSAEEWQLARGELLKAEKELTRAQDALAARRRRLPMRRALVGSGPRCGRPAQRTGESHAARRKSRGAMP</sequence>
<dbReference type="EMBL" id="JBHSOD010000003">
    <property type="protein sequence ID" value="MFC5884131.1"/>
    <property type="molecule type" value="Genomic_DNA"/>
</dbReference>
<gene>
    <name evidence="2" type="ORF">ACFP0N_03905</name>
</gene>
<dbReference type="InterPro" id="IPR010296">
    <property type="entry name" value="DUF899_thioredox"/>
</dbReference>
<dbReference type="Pfam" id="PF05988">
    <property type="entry name" value="DUF899"/>
    <property type="match status" value="1"/>
</dbReference>
<evidence type="ECO:0000256" key="1">
    <source>
        <dbReference type="SAM" id="MobiDB-lite"/>
    </source>
</evidence>
<feature type="region of interest" description="Disordered" evidence="1">
    <location>
        <begin position="41"/>
        <end position="75"/>
    </location>
</feature>